<sequence>MLYNLSTKDVPLKEGESFLTIEFRFLDEPANGYEKYSHDYQGLTDLKKIVKRPIKGSLMDMQEKIDKWRERLAALTPTMLIVITVIIMILTFLFGSLGIKSMFFSDKQNASHEQEKIHNTENSETPENLGTFQKRSMKDSK</sequence>
<keyword evidence="2" id="KW-0812">Transmembrane</keyword>
<protein>
    <submittedName>
        <fullName evidence="3">Uncharacterized protein</fullName>
    </submittedName>
</protein>
<accession>X1QAU2</accession>
<feature type="compositionally biased region" description="Polar residues" evidence="1">
    <location>
        <begin position="122"/>
        <end position="134"/>
    </location>
</feature>
<gene>
    <name evidence="3" type="ORF">S06H3_54573</name>
</gene>
<evidence type="ECO:0000256" key="1">
    <source>
        <dbReference type="SAM" id="MobiDB-lite"/>
    </source>
</evidence>
<proteinExistence type="predicted"/>
<feature type="transmembrane region" description="Helical" evidence="2">
    <location>
        <begin position="72"/>
        <end position="94"/>
    </location>
</feature>
<dbReference type="AlphaFoldDB" id="X1QAU2"/>
<keyword evidence="2" id="KW-1133">Transmembrane helix</keyword>
<name>X1QAU2_9ZZZZ</name>
<reference evidence="3" key="1">
    <citation type="journal article" date="2014" name="Front. Microbiol.">
        <title>High frequency of phylogenetically diverse reductive dehalogenase-homologous genes in deep subseafloor sedimentary metagenomes.</title>
        <authorList>
            <person name="Kawai M."/>
            <person name="Futagami T."/>
            <person name="Toyoda A."/>
            <person name="Takaki Y."/>
            <person name="Nishi S."/>
            <person name="Hori S."/>
            <person name="Arai W."/>
            <person name="Tsubouchi T."/>
            <person name="Morono Y."/>
            <person name="Uchiyama I."/>
            <person name="Ito T."/>
            <person name="Fujiyama A."/>
            <person name="Inagaki F."/>
            <person name="Takami H."/>
        </authorList>
    </citation>
    <scope>NUCLEOTIDE SEQUENCE</scope>
    <source>
        <strain evidence="3">Expedition CK06-06</strain>
    </source>
</reference>
<feature type="compositionally biased region" description="Basic and acidic residues" evidence="1">
    <location>
        <begin position="110"/>
        <end position="121"/>
    </location>
</feature>
<evidence type="ECO:0000313" key="3">
    <source>
        <dbReference type="EMBL" id="GAI51926.1"/>
    </source>
</evidence>
<organism evidence="3">
    <name type="scientific">marine sediment metagenome</name>
    <dbReference type="NCBI Taxonomy" id="412755"/>
    <lineage>
        <taxon>unclassified sequences</taxon>
        <taxon>metagenomes</taxon>
        <taxon>ecological metagenomes</taxon>
    </lineage>
</organism>
<comment type="caution">
    <text evidence="3">The sequence shown here is derived from an EMBL/GenBank/DDBJ whole genome shotgun (WGS) entry which is preliminary data.</text>
</comment>
<keyword evidence="2" id="KW-0472">Membrane</keyword>
<dbReference type="EMBL" id="BARV01034923">
    <property type="protein sequence ID" value="GAI51926.1"/>
    <property type="molecule type" value="Genomic_DNA"/>
</dbReference>
<evidence type="ECO:0000256" key="2">
    <source>
        <dbReference type="SAM" id="Phobius"/>
    </source>
</evidence>
<feature type="region of interest" description="Disordered" evidence="1">
    <location>
        <begin position="110"/>
        <end position="141"/>
    </location>
</feature>